<dbReference type="RefSeq" id="WP_252469984.1">
    <property type="nucleotide sequence ID" value="NZ_JALBWM010000063.1"/>
</dbReference>
<protein>
    <submittedName>
        <fullName evidence="2">Glutathione S-transferase N-terminal domain-containing protein</fullName>
    </submittedName>
</protein>
<gene>
    <name evidence="2" type="ORF">MO867_14030</name>
</gene>
<sequence length="200" mass="23205">MQLYLTFSSPFARQARILVQEQKLNSVATERFSHPFHNEDELLCSNPLGKVPFLSLDNGISIIDSEIVCAYRDKRLGDGRPSQPLNDHWELQTLHSVCSVLMDTAVHLQMEKLRTREGLRSEFWRKRYLSAIVRSLDYLEKNLTALPRTLSLVHINLCSALSYIDFRHENIDWRLKHPQLTLLAKTLEAKESFTSCKLHE</sequence>
<dbReference type="SUPFAM" id="SSF47616">
    <property type="entry name" value="GST C-terminal domain-like"/>
    <property type="match status" value="1"/>
</dbReference>
<evidence type="ECO:0000259" key="1">
    <source>
        <dbReference type="PROSITE" id="PS50404"/>
    </source>
</evidence>
<evidence type="ECO:0000313" key="3">
    <source>
        <dbReference type="Proteomes" id="UP001139028"/>
    </source>
</evidence>
<proteinExistence type="predicted"/>
<comment type="caution">
    <text evidence="2">The sequence shown here is derived from an EMBL/GenBank/DDBJ whole genome shotgun (WGS) entry which is preliminary data.</text>
</comment>
<dbReference type="Gene3D" id="1.20.1050.10">
    <property type="match status" value="1"/>
</dbReference>
<dbReference type="Proteomes" id="UP001139028">
    <property type="component" value="Unassembled WGS sequence"/>
</dbReference>
<dbReference type="InterPro" id="IPR036282">
    <property type="entry name" value="Glutathione-S-Trfase_C_sf"/>
</dbReference>
<dbReference type="AlphaFoldDB" id="A0A9X2ETF4"/>
<feature type="domain" description="GST N-terminal" evidence="1">
    <location>
        <begin position="1"/>
        <end position="80"/>
    </location>
</feature>
<name>A0A9X2ETF4_9GAMM</name>
<keyword evidence="3" id="KW-1185">Reference proteome</keyword>
<dbReference type="Pfam" id="PF13417">
    <property type="entry name" value="GST_N_3"/>
    <property type="match status" value="1"/>
</dbReference>
<dbReference type="InterPro" id="IPR004045">
    <property type="entry name" value="Glutathione_S-Trfase_N"/>
</dbReference>
<organism evidence="2 3">
    <name type="scientific">Microbulbifer okhotskensis</name>
    <dbReference type="NCBI Taxonomy" id="2926617"/>
    <lineage>
        <taxon>Bacteria</taxon>
        <taxon>Pseudomonadati</taxon>
        <taxon>Pseudomonadota</taxon>
        <taxon>Gammaproteobacteria</taxon>
        <taxon>Cellvibrionales</taxon>
        <taxon>Microbulbiferaceae</taxon>
        <taxon>Microbulbifer</taxon>
    </lineage>
</organism>
<dbReference type="InterPro" id="IPR036249">
    <property type="entry name" value="Thioredoxin-like_sf"/>
</dbReference>
<dbReference type="SUPFAM" id="SSF52833">
    <property type="entry name" value="Thioredoxin-like"/>
    <property type="match status" value="1"/>
</dbReference>
<evidence type="ECO:0000313" key="2">
    <source>
        <dbReference type="EMBL" id="MCO1335453.1"/>
    </source>
</evidence>
<accession>A0A9X2ETF4</accession>
<dbReference type="Gene3D" id="3.40.30.10">
    <property type="entry name" value="Glutaredoxin"/>
    <property type="match status" value="1"/>
</dbReference>
<dbReference type="EMBL" id="JALBWM010000063">
    <property type="protein sequence ID" value="MCO1335453.1"/>
    <property type="molecule type" value="Genomic_DNA"/>
</dbReference>
<dbReference type="PROSITE" id="PS50404">
    <property type="entry name" value="GST_NTER"/>
    <property type="match status" value="1"/>
</dbReference>
<reference evidence="2" key="1">
    <citation type="journal article" date="2022" name="Arch. Microbiol.">
        <title>Microbulbifer okhotskensis sp. nov., isolated from a deep bottom sediment of the Okhotsk Sea.</title>
        <authorList>
            <person name="Romanenko L."/>
            <person name="Kurilenko V."/>
            <person name="Otstavnykh N."/>
            <person name="Velansky P."/>
            <person name="Isaeva M."/>
            <person name="Mikhailov V."/>
        </authorList>
    </citation>
    <scope>NUCLEOTIDE SEQUENCE</scope>
    <source>
        <strain evidence="2">OS29</strain>
    </source>
</reference>